<dbReference type="SUPFAM" id="SSF46689">
    <property type="entry name" value="Homeodomain-like"/>
    <property type="match status" value="1"/>
</dbReference>
<dbReference type="SUPFAM" id="SSF53098">
    <property type="entry name" value="Ribonuclease H-like"/>
    <property type="match status" value="1"/>
</dbReference>
<dbReference type="Pfam" id="PF00665">
    <property type="entry name" value="rve"/>
    <property type="match status" value="1"/>
</dbReference>
<keyword evidence="2" id="KW-0175">Coiled coil</keyword>
<dbReference type="InterPro" id="IPR036388">
    <property type="entry name" value="WH-like_DNA-bd_sf"/>
</dbReference>
<name>A0ABT2HTP4_9MICC</name>
<keyword evidence="5" id="KW-1185">Reference proteome</keyword>
<comment type="function">
    <text evidence="1">Involved in the transposition of the insertion sequence.</text>
</comment>
<evidence type="ECO:0000313" key="4">
    <source>
        <dbReference type="EMBL" id="MCT1608071.1"/>
    </source>
</evidence>
<reference evidence="4 5" key="1">
    <citation type="submission" date="2022-04" db="EMBL/GenBank/DDBJ databases">
        <title>Human microbiome associated bacterial genomes.</title>
        <authorList>
            <person name="Sandstrom S."/>
            <person name="Salamzade R."/>
            <person name="Kalan L.R."/>
        </authorList>
    </citation>
    <scope>NUCLEOTIDE SEQUENCE [LARGE SCALE GENOMIC DNA]</scope>
    <source>
        <strain evidence="5">p3-SID767</strain>
    </source>
</reference>
<dbReference type="RefSeq" id="WP_260074309.1">
    <property type="nucleotide sequence ID" value="NZ_JALXMO010000081.1"/>
</dbReference>
<dbReference type="InterPro" id="IPR009057">
    <property type="entry name" value="Homeodomain-like_sf"/>
</dbReference>
<dbReference type="InterPro" id="IPR012337">
    <property type="entry name" value="RNaseH-like_sf"/>
</dbReference>
<dbReference type="Pfam" id="PF13276">
    <property type="entry name" value="HTH_21"/>
    <property type="match status" value="1"/>
</dbReference>
<proteinExistence type="predicted"/>
<organism evidence="4 5">
    <name type="scientific">Nesterenkonia massiliensis</name>
    <dbReference type="NCBI Taxonomy" id="1232429"/>
    <lineage>
        <taxon>Bacteria</taxon>
        <taxon>Bacillati</taxon>
        <taxon>Actinomycetota</taxon>
        <taxon>Actinomycetes</taxon>
        <taxon>Micrococcales</taxon>
        <taxon>Micrococcaceae</taxon>
        <taxon>Nesterenkonia</taxon>
    </lineage>
</organism>
<dbReference type="EMBL" id="JALXMO010000081">
    <property type="protein sequence ID" value="MCT1608071.1"/>
    <property type="molecule type" value="Genomic_DNA"/>
</dbReference>
<dbReference type="PROSITE" id="PS50994">
    <property type="entry name" value="INTEGRASE"/>
    <property type="match status" value="1"/>
</dbReference>
<dbReference type="Gene3D" id="3.30.420.10">
    <property type="entry name" value="Ribonuclease H-like superfamily/Ribonuclease H"/>
    <property type="match status" value="1"/>
</dbReference>
<dbReference type="InterPro" id="IPR036397">
    <property type="entry name" value="RNaseH_sf"/>
</dbReference>
<dbReference type="InterPro" id="IPR025948">
    <property type="entry name" value="HTH-like_dom"/>
</dbReference>
<dbReference type="PANTHER" id="PTHR46889">
    <property type="entry name" value="TRANSPOSASE INSF FOR INSERTION SEQUENCE IS3B-RELATED"/>
    <property type="match status" value="1"/>
</dbReference>
<evidence type="ECO:0000256" key="2">
    <source>
        <dbReference type="SAM" id="Coils"/>
    </source>
</evidence>
<sequence length="407" mass="46254">METMNRKRRSFTPEYKKEAARLVIDTERTIKAVADEIGVKPQTLGRWVEAERQATQPAKRRTVEELEAENARLARELYEAKKDNEFLGKAAKLLRAEASGSERFELMHAEKHNHQIIRMARLLGVSASGYYAWAARGAQPAGPRMQRQRVIDEKVRKVHANSDDVYGAPRVTAQLDREGVKVNKKTVAASMRRQGLEGISPAMFTPVTTIAGVKPHRIPDRVKRTWDQGAPDKVWISDVTYLRTGEGWLYLCLVTDAHTRRVLGWAMSTVQNSELIESALRRACLVRQNHKPEGVVFHADRGTQYTSEDTHKVCKTLGIEQSVGRTGICFDNAMAESVFSKLKTEFYDRRTWATRAQARTGVAYWIEKVYNRRRLHSAIGMLPPVEYEESLRRDRRPGKSEQLPAAA</sequence>
<evidence type="ECO:0000259" key="3">
    <source>
        <dbReference type="PROSITE" id="PS50994"/>
    </source>
</evidence>
<feature type="coiled-coil region" evidence="2">
    <location>
        <begin position="56"/>
        <end position="83"/>
    </location>
</feature>
<evidence type="ECO:0000313" key="5">
    <source>
        <dbReference type="Proteomes" id="UP001205046"/>
    </source>
</evidence>
<comment type="caution">
    <text evidence="4">The sequence shown here is derived from an EMBL/GenBank/DDBJ whole genome shotgun (WGS) entry which is preliminary data.</text>
</comment>
<dbReference type="Pfam" id="PF13333">
    <property type="entry name" value="rve_2"/>
    <property type="match status" value="1"/>
</dbReference>
<feature type="domain" description="Integrase catalytic" evidence="3">
    <location>
        <begin position="227"/>
        <end position="391"/>
    </location>
</feature>
<protein>
    <submittedName>
        <fullName evidence="4">IS3 family transposase</fullName>
    </submittedName>
</protein>
<dbReference type="InterPro" id="IPR002514">
    <property type="entry name" value="Transposase_8"/>
</dbReference>
<gene>
    <name evidence="4" type="ORF">M3B43_12290</name>
</gene>
<dbReference type="InterPro" id="IPR001584">
    <property type="entry name" value="Integrase_cat-core"/>
</dbReference>
<dbReference type="InterPro" id="IPR050900">
    <property type="entry name" value="Transposase_IS3/IS150/IS904"/>
</dbReference>
<dbReference type="PANTHER" id="PTHR46889:SF4">
    <property type="entry name" value="TRANSPOSASE INSO FOR INSERTION SEQUENCE ELEMENT IS911B-RELATED"/>
    <property type="match status" value="1"/>
</dbReference>
<dbReference type="Gene3D" id="1.10.10.10">
    <property type="entry name" value="Winged helix-like DNA-binding domain superfamily/Winged helix DNA-binding domain"/>
    <property type="match status" value="1"/>
</dbReference>
<dbReference type="NCBIfam" id="NF033516">
    <property type="entry name" value="transpos_IS3"/>
    <property type="match status" value="1"/>
</dbReference>
<evidence type="ECO:0000256" key="1">
    <source>
        <dbReference type="ARBA" id="ARBA00002286"/>
    </source>
</evidence>
<accession>A0ABT2HTP4</accession>
<dbReference type="Proteomes" id="UP001205046">
    <property type="component" value="Unassembled WGS sequence"/>
</dbReference>
<dbReference type="InterPro" id="IPR048020">
    <property type="entry name" value="Transpos_IS3"/>
</dbReference>
<dbReference type="Pfam" id="PF01527">
    <property type="entry name" value="HTH_Tnp_1"/>
    <property type="match status" value="1"/>
</dbReference>